<comment type="caution">
    <text evidence="11">The sequence shown here is derived from an EMBL/GenBank/DDBJ whole genome shotgun (WGS) entry which is preliminary data.</text>
</comment>
<dbReference type="Gene3D" id="3.10.520.10">
    <property type="entry name" value="ApbE-like domains"/>
    <property type="match status" value="1"/>
</dbReference>
<dbReference type="GO" id="GO:0016740">
    <property type="term" value="F:transferase activity"/>
    <property type="evidence" value="ECO:0007669"/>
    <property type="project" value="UniProtKB-KW"/>
</dbReference>
<dbReference type="SUPFAM" id="SSF143631">
    <property type="entry name" value="ApbE-like"/>
    <property type="match status" value="1"/>
</dbReference>
<reference evidence="11 12" key="1">
    <citation type="submission" date="2019-03" db="EMBL/GenBank/DDBJ databases">
        <title>Arthrobacter sp. nov., an bacterium isolated from biocrust in Mu Us Desert.</title>
        <authorList>
            <person name="Lixiong L."/>
        </authorList>
    </citation>
    <scope>NUCLEOTIDE SEQUENCE [LARGE SCALE GENOMIC DNA]</scope>
    <source>
        <strain evidence="11 12">SLN-3</strain>
    </source>
</reference>
<dbReference type="PANTHER" id="PTHR30040:SF2">
    <property type="entry name" value="FAD:PROTEIN FMN TRANSFERASE"/>
    <property type="match status" value="1"/>
</dbReference>
<evidence type="ECO:0000256" key="5">
    <source>
        <dbReference type="ARBA" id="ARBA00022679"/>
    </source>
</evidence>
<name>A0A4R5U1S3_9MICC</name>
<dbReference type="InterPro" id="IPR024932">
    <property type="entry name" value="ApbE"/>
</dbReference>
<keyword evidence="6" id="KW-0479">Metal-binding</keyword>
<dbReference type="Pfam" id="PF02424">
    <property type="entry name" value="ApbE"/>
    <property type="match status" value="1"/>
</dbReference>
<comment type="cofactor">
    <cofactor evidence="1">
        <name>Mg(2+)</name>
        <dbReference type="ChEBI" id="CHEBI:18420"/>
    </cofactor>
</comment>
<comment type="catalytic activity">
    <reaction evidence="10">
        <text>L-threonyl-[protein] + FAD = FMN-L-threonyl-[protein] + AMP + H(+)</text>
        <dbReference type="Rhea" id="RHEA:36847"/>
        <dbReference type="Rhea" id="RHEA-COMP:11060"/>
        <dbReference type="Rhea" id="RHEA-COMP:11061"/>
        <dbReference type="ChEBI" id="CHEBI:15378"/>
        <dbReference type="ChEBI" id="CHEBI:30013"/>
        <dbReference type="ChEBI" id="CHEBI:57692"/>
        <dbReference type="ChEBI" id="CHEBI:74257"/>
        <dbReference type="ChEBI" id="CHEBI:456215"/>
        <dbReference type="EC" id="2.7.1.180"/>
    </reaction>
</comment>
<keyword evidence="4" id="KW-0285">Flavoprotein</keyword>
<evidence type="ECO:0000256" key="10">
    <source>
        <dbReference type="ARBA" id="ARBA00048540"/>
    </source>
</evidence>
<evidence type="ECO:0000256" key="9">
    <source>
        <dbReference type="ARBA" id="ARBA00031306"/>
    </source>
</evidence>
<dbReference type="OrthoDB" id="3728306at2"/>
<gene>
    <name evidence="11" type="ORF">E2F48_00120</name>
</gene>
<proteinExistence type="predicted"/>
<evidence type="ECO:0000256" key="8">
    <source>
        <dbReference type="ARBA" id="ARBA00022842"/>
    </source>
</evidence>
<dbReference type="EC" id="2.7.1.180" evidence="2"/>
<dbReference type="PANTHER" id="PTHR30040">
    <property type="entry name" value="THIAMINE BIOSYNTHESIS LIPOPROTEIN APBE"/>
    <property type="match status" value="1"/>
</dbReference>
<dbReference type="RefSeq" id="WP_133402026.1">
    <property type="nucleotide sequence ID" value="NZ_SMTK01000001.1"/>
</dbReference>
<evidence type="ECO:0000256" key="4">
    <source>
        <dbReference type="ARBA" id="ARBA00022630"/>
    </source>
</evidence>
<sequence length="289" mass="30242">MVLGGSFVFEAIGTRWQIDTAAPLEPGVRAAIAGLIEDYDALYSRFRSDSAVAALAAGGGRLELPAHGAALGRLYRRLYRLTDGSMSPLVGSVLEHQGYDAHYSFTPKGPPAPARSWDAVLDWEGPVVTASGPVTLDVGAAGKGQLVDLVGGLLTDAGHTEFLVDASGDMLHSGTTALTVGLEHPYDPARVIGTVQLRGRALCASASNRRAWGDGLHHVVDARTGTSVSTVVATWVLAADTMTADALATALFLAEPDVLAEEFAFDFVQVFSDGHARFSPTLNGALFVP</sequence>
<dbReference type="Proteomes" id="UP000295411">
    <property type="component" value="Unassembled WGS sequence"/>
</dbReference>
<accession>A0A4R5U1S3</accession>
<dbReference type="EMBL" id="SMTK01000001">
    <property type="protein sequence ID" value="TDK27589.1"/>
    <property type="molecule type" value="Genomic_DNA"/>
</dbReference>
<keyword evidence="8" id="KW-0460">Magnesium</keyword>
<evidence type="ECO:0000313" key="11">
    <source>
        <dbReference type="EMBL" id="TDK27589.1"/>
    </source>
</evidence>
<dbReference type="AlphaFoldDB" id="A0A4R5U1S3"/>
<keyword evidence="12" id="KW-1185">Reference proteome</keyword>
<evidence type="ECO:0000256" key="3">
    <source>
        <dbReference type="ARBA" id="ARBA00016337"/>
    </source>
</evidence>
<protein>
    <recommendedName>
        <fullName evidence="3">FAD:protein FMN transferase</fullName>
        <ecNumber evidence="2">2.7.1.180</ecNumber>
    </recommendedName>
    <alternativeName>
        <fullName evidence="9">Flavin transferase</fullName>
    </alternativeName>
</protein>
<keyword evidence="5 11" id="KW-0808">Transferase</keyword>
<keyword evidence="7" id="KW-0274">FAD</keyword>
<dbReference type="InterPro" id="IPR003374">
    <property type="entry name" value="ApbE-like_sf"/>
</dbReference>
<evidence type="ECO:0000256" key="6">
    <source>
        <dbReference type="ARBA" id="ARBA00022723"/>
    </source>
</evidence>
<dbReference type="GO" id="GO:0046872">
    <property type="term" value="F:metal ion binding"/>
    <property type="evidence" value="ECO:0007669"/>
    <property type="project" value="UniProtKB-KW"/>
</dbReference>
<organism evidence="11 12">
    <name type="scientific">Arthrobacter crusticola</name>
    <dbReference type="NCBI Taxonomy" id="2547960"/>
    <lineage>
        <taxon>Bacteria</taxon>
        <taxon>Bacillati</taxon>
        <taxon>Actinomycetota</taxon>
        <taxon>Actinomycetes</taxon>
        <taxon>Micrococcales</taxon>
        <taxon>Micrococcaceae</taxon>
        <taxon>Arthrobacter</taxon>
    </lineage>
</organism>
<evidence type="ECO:0000313" key="12">
    <source>
        <dbReference type="Proteomes" id="UP000295411"/>
    </source>
</evidence>
<evidence type="ECO:0000256" key="2">
    <source>
        <dbReference type="ARBA" id="ARBA00011955"/>
    </source>
</evidence>
<evidence type="ECO:0000256" key="1">
    <source>
        <dbReference type="ARBA" id="ARBA00001946"/>
    </source>
</evidence>
<evidence type="ECO:0000256" key="7">
    <source>
        <dbReference type="ARBA" id="ARBA00022827"/>
    </source>
</evidence>